<dbReference type="EMBL" id="WTYU01000001">
    <property type="protein sequence ID" value="MXP14090.1"/>
    <property type="molecule type" value="Genomic_DNA"/>
</dbReference>
<protein>
    <submittedName>
        <fullName evidence="1">Iron-sulfur cluster assembly scaffold protein</fullName>
    </submittedName>
</protein>
<dbReference type="Gene3D" id="3.90.1010.10">
    <property type="match status" value="1"/>
</dbReference>
<organism evidence="1 2">
    <name type="scientific">Allopontixanthobacter confluentis</name>
    <dbReference type="NCBI Taxonomy" id="1849021"/>
    <lineage>
        <taxon>Bacteria</taxon>
        <taxon>Pseudomonadati</taxon>
        <taxon>Pseudomonadota</taxon>
        <taxon>Alphaproteobacteria</taxon>
        <taxon>Sphingomonadales</taxon>
        <taxon>Erythrobacteraceae</taxon>
        <taxon>Allopontixanthobacter</taxon>
    </lineage>
</organism>
<name>A0A6L7GEP7_9SPHN</name>
<dbReference type="SUPFAM" id="SSF82649">
    <property type="entry name" value="SufE/NifU"/>
    <property type="match status" value="1"/>
</dbReference>
<evidence type="ECO:0000313" key="1">
    <source>
        <dbReference type="EMBL" id="MXP14090.1"/>
    </source>
</evidence>
<dbReference type="Proteomes" id="UP000473531">
    <property type="component" value="Unassembled WGS sequence"/>
</dbReference>
<sequence length="152" mass="15641">MTPASGRPLYTPELLGLAVKLADYPLDRDALFQGQARSRTCGSTISAGFSLDRHNRIATLGMAVSACAVGQAAAAIFAEGAAGKTADDLQATLQALASWLVGEQPCPPMDLDAAWPGIEALQPALPHAGRHGAILLPWRAGVDALCKPAQAG</sequence>
<comment type="caution">
    <text evidence="1">The sequence shown here is derived from an EMBL/GenBank/DDBJ whole genome shotgun (WGS) entry which is preliminary data.</text>
</comment>
<dbReference type="RefSeq" id="WP_160600294.1">
    <property type="nucleotide sequence ID" value="NZ_WTYU01000001.1"/>
</dbReference>
<dbReference type="OrthoDB" id="7857113at2"/>
<proteinExistence type="predicted"/>
<evidence type="ECO:0000313" key="2">
    <source>
        <dbReference type="Proteomes" id="UP000473531"/>
    </source>
</evidence>
<keyword evidence="2" id="KW-1185">Reference proteome</keyword>
<reference evidence="1 2" key="1">
    <citation type="submission" date="2019-12" db="EMBL/GenBank/DDBJ databases">
        <title>Genomic-based taxomic classification of the family Erythrobacteraceae.</title>
        <authorList>
            <person name="Xu L."/>
        </authorList>
    </citation>
    <scope>NUCLEOTIDE SEQUENCE [LARGE SCALE GENOMIC DNA]</scope>
    <source>
        <strain evidence="1 2">KCTC 52259</strain>
    </source>
</reference>
<gene>
    <name evidence="1" type="ORF">GRI44_04925</name>
</gene>
<dbReference type="AlphaFoldDB" id="A0A6L7GEP7"/>
<accession>A0A6L7GEP7</accession>